<dbReference type="InterPro" id="IPR030831">
    <property type="entry name" value="Fuse-rel_SoxYZ"/>
</dbReference>
<feature type="domain" description="Ig-like SoxY" evidence="2">
    <location>
        <begin position="39"/>
        <end position="144"/>
    </location>
</feature>
<dbReference type="RefSeq" id="WP_245732288.1">
    <property type="nucleotide sequence ID" value="NZ_FOFS01000001.1"/>
</dbReference>
<dbReference type="InterPro" id="IPR032711">
    <property type="entry name" value="SoxY"/>
</dbReference>
<accession>A0A1H8ZR89</accession>
<dbReference type="Proteomes" id="UP000199233">
    <property type="component" value="Unassembled WGS sequence"/>
</dbReference>
<reference evidence="3 4" key="1">
    <citation type="submission" date="2016-10" db="EMBL/GenBank/DDBJ databases">
        <authorList>
            <person name="de Groot N.N."/>
        </authorList>
    </citation>
    <scope>NUCLEOTIDE SEQUENCE [LARGE SCALE GENOMIC DNA]</scope>
    <source>
        <strain evidence="3 4">DSM 25927</strain>
    </source>
</reference>
<protein>
    <submittedName>
        <fullName evidence="3">Sulfur-oxidizing protein SoxY</fullName>
    </submittedName>
</protein>
<evidence type="ECO:0000259" key="2">
    <source>
        <dbReference type="Pfam" id="PF13501"/>
    </source>
</evidence>
<proteinExistence type="predicted"/>
<evidence type="ECO:0000256" key="1">
    <source>
        <dbReference type="SAM" id="SignalP"/>
    </source>
</evidence>
<dbReference type="AlphaFoldDB" id="A0A1H8ZR89"/>
<evidence type="ECO:0000313" key="3">
    <source>
        <dbReference type="EMBL" id="SEP66797.1"/>
    </source>
</evidence>
<dbReference type="NCBIfam" id="TIGR04557">
    <property type="entry name" value="fuse_rel_SoxYZ"/>
    <property type="match status" value="1"/>
</dbReference>
<organism evidence="3 4">
    <name type="scientific">Solimonas aquatica</name>
    <dbReference type="NCBI Taxonomy" id="489703"/>
    <lineage>
        <taxon>Bacteria</taxon>
        <taxon>Pseudomonadati</taxon>
        <taxon>Pseudomonadota</taxon>
        <taxon>Gammaproteobacteria</taxon>
        <taxon>Nevskiales</taxon>
        <taxon>Nevskiaceae</taxon>
        <taxon>Solimonas</taxon>
    </lineage>
</organism>
<evidence type="ECO:0000313" key="4">
    <source>
        <dbReference type="Proteomes" id="UP000199233"/>
    </source>
</evidence>
<dbReference type="InterPro" id="IPR013783">
    <property type="entry name" value="Ig-like_fold"/>
</dbReference>
<name>A0A1H8ZR89_9GAMM</name>
<keyword evidence="1" id="KW-0732">Signal</keyword>
<dbReference type="SUPFAM" id="SSF81296">
    <property type="entry name" value="E set domains"/>
    <property type="match status" value="1"/>
</dbReference>
<keyword evidence="4" id="KW-1185">Reference proteome</keyword>
<gene>
    <name evidence="3" type="ORF">SAMN04488038_101130</name>
</gene>
<feature type="signal peptide" evidence="1">
    <location>
        <begin position="1"/>
        <end position="22"/>
    </location>
</feature>
<dbReference type="InterPro" id="IPR014756">
    <property type="entry name" value="Ig_E-set"/>
</dbReference>
<feature type="chain" id="PRO_5011594122" evidence="1">
    <location>
        <begin position="23"/>
        <end position="254"/>
    </location>
</feature>
<dbReference type="Gene3D" id="2.60.40.10">
    <property type="entry name" value="Immunoglobulins"/>
    <property type="match status" value="1"/>
</dbReference>
<dbReference type="Pfam" id="PF13501">
    <property type="entry name" value="SoxY"/>
    <property type="match status" value="1"/>
</dbReference>
<dbReference type="Gene3D" id="2.60.40.2470">
    <property type="entry name" value="SoxY domain"/>
    <property type="match status" value="1"/>
</dbReference>
<sequence>MAASAWRRLALLLMLVTASAQAEIPADPLQSPAWRYLAQRYFGEAGVVFDPRVKLLLPVSAENPLSVPVHVDARALAEVREILVFADLNPIPVILRYQPGAQAEPSLGFRFKVQQATPVRAAVRTGDGQWHLGGAWIDAAGGGCTTPSLGTGSGLWKDHFGEISGHLWPRENGVQRLRLRVIHPMDTGLAGGIPAFYLDELQLQNGKGELLAKLQGFEPLAENPLLSFDLRNAGVVRVLARDTQANQLRGSVAP</sequence>
<dbReference type="STRING" id="489703.SAMN04488038_101130"/>
<dbReference type="InterPro" id="IPR038162">
    <property type="entry name" value="SoxY_sf"/>
</dbReference>
<dbReference type="EMBL" id="FOFS01000001">
    <property type="protein sequence ID" value="SEP66797.1"/>
    <property type="molecule type" value="Genomic_DNA"/>
</dbReference>